<accession>A0A6J5PFE8</accession>
<protein>
    <submittedName>
        <fullName evidence="1">Uncharacterized protein</fullName>
    </submittedName>
</protein>
<proteinExistence type="predicted"/>
<name>A0A6J5PFE8_9CAUD</name>
<sequence>MALVKAVPDVTGADFAYWRITDVRIFPTGMRAVVTLSGYVSAETRQAGMAASGYTFGFDLAITDAKLPGPVSADTGLGMYFAMATVFYELIKVAINAPPAEGEAPHPLAGAIDG</sequence>
<gene>
    <name evidence="1" type="ORF">UFOVP853_29</name>
</gene>
<reference evidence="1" key="1">
    <citation type="submission" date="2020-04" db="EMBL/GenBank/DDBJ databases">
        <authorList>
            <person name="Chiriac C."/>
            <person name="Salcher M."/>
            <person name="Ghai R."/>
            <person name="Kavagutti S V."/>
        </authorList>
    </citation>
    <scope>NUCLEOTIDE SEQUENCE</scope>
</reference>
<organism evidence="1">
    <name type="scientific">uncultured Caudovirales phage</name>
    <dbReference type="NCBI Taxonomy" id="2100421"/>
    <lineage>
        <taxon>Viruses</taxon>
        <taxon>Duplodnaviria</taxon>
        <taxon>Heunggongvirae</taxon>
        <taxon>Uroviricota</taxon>
        <taxon>Caudoviricetes</taxon>
        <taxon>Peduoviridae</taxon>
        <taxon>Maltschvirus</taxon>
        <taxon>Maltschvirus maltsch</taxon>
    </lineage>
</organism>
<dbReference type="EMBL" id="LR796791">
    <property type="protein sequence ID" value="CAB4166364.1"/>
    <property type="molecule type" value="Genomic_DNA"/>
</dbReference>
<evidence type="ECO:0000313" key="1">
    <source>
        <dbReference type="EMBL" id="CAB4166364.1"/>
    </source>
</evidence>